<dbReference type="Gene3D" id="1.10.4200.10">
    <property type="entry name" value="Triphosphoribosyl-dephospho-CoA protein"/>
    <property type="match status" value="2"/>
</dbReference>
<dbReference type="HAMAP" id="MF_01883">
    <property type="entry name" value="MdcB"/>
    <property type="match status" value="1"/>
</dbReference>
<evidence type="ECO:0000256" key="1">
    <source>
        <dbReference type="ARBA" id="ARBA00001210"/>
    </source>
</evidence>
<keyword evidence="3 5" id="KW-0547">Nucleotide-binding</keyword>
<dbReference type="InterPro" id="IPR017555">
    <property type="entry name" value="TriPribosyl-deP-CoA_syn"/>
</dbReference>
<dbReference type="InterPro" id="IPR002736">
    <property type="entry name" value="CitG"/>
</dbReference>
<dbReference type="AlphaFoldDB" id="A0A6M8HWW8"/>
<dbReference type="Proteomes" id="UP000500767">
    <property type="component" value="Chromosome"/>
</dbReference>
<comment type="catalytic activity">
    <reaction evidence="1 5">
        <text>3'-dephospho-CoA + ATP = 2'-(5''-triphospho-alpha-D-ribosyl)-3'-dephospho-CoA + adenine</text>
        <dbReference type="Rhea" id="RHEA:15117"/>
        <dbReference type="ChEBI" id="CHEBI:16708"/>
        <dbReference type="ChEBI" id="CHEBI:30616"/>
        <dbReference type="ChEBI" id="CHEBI:57328"/>
        <dbReference type="ChEBI" id="CHEBI:61378"/>
        <dbReference type="EC" id="2.4.2.52"/>
    </reaction>
</comment>
<dbReference type="NCBIfam" id="TIGR03132">
    <property type="entry name" value="malonate_mdcB"/>
    <property type="match status" value="1"/>
</dbReference>
<evidence type="ECO:0000256" key="3">
    <source>
        <dbReference type="ARBA" id="ARBA00022741"/>
    </source>
</evidence>
<sequence length="291" mass="30043">MHRVTGSGADRFTSQSAAHISGVAVAALIAELETWPKPGLVSHVDSGSHTDMTASTFRDSAAAIEPFLAELAEAGAAGAPMGRLRTIGIAAEHAMLSATRGVNTHRGAIFGLGLLCAAAGTAWTDASGLARRRPPGLLCELVRVHWGQSILGGPIPLHSHGANALRRHGAGGARAQAAAGFPHAREVGLPALHFGRVLAPGNEEAARVQAFFALLAATEDTNLLHRGGTAGLAYAQAAAADFLASGGIAQPDWQDEAERIHRAFIDRRLSPGGCADLLAITLFLDGLEEHP</sequence>
<evidence type="ECO:0000313" key="6">
    <source>
        <dbReference type="EMBL" id="QKE92736.1"/>
    </source>
</evidence>
<dbReference type="GO" id="GO:0005524">
    <property type="term" value="F:ATP binding"/>
    <property type="evidence" value="ECO:0007669"/>
    <property type="project" value="UniProtKB-KW"/>
</dbReference>
<proteinExistence type="inferred from homology"/>
<keyword evidence="4 5" id="KW-0067">ATP-binding</keyword>
<accession>A0A6M8HWW8</accession>
<dbReference type="GO" id="GO:0051191">
    <property type="term" value="P:prosthetic group biosynthetic process"/>
    <property type="evidence" value="ECO:0007669"/>
    <property type="project" value="TreeGrafter"/>
</dbReference>
<keyword evidence="7" id="KW-1185">Reference proteome</keyword>
<protein>
    <recommendedName>
        <fullName evidence="5">Probable 2-(5''-triphosphoribosyl)-3'-dephosphocoenzyme-A synthase</fullName>
        <shortName evidence="5">2-(5''-triphosphoribosyl)-3'-dephospho-CoA synthase</shortName>
        <ecNumber evidence="5">2.4.2.52</ecNumber>
    </recommendedName>
</protein>
<dbReference type="PANTHER" id="PTHR30201:SF2">
    <property type="entry name" value="2-(5''-TRIPHOSPHORIBOSYL)-3'-DEPHOSPHOCOENZYME-A SYNTHASE"/>
    <property type="match status" value="1"/>
</dbReference>
<dbReference type="KEGG" id="lck:HN018_16665"/>
<evidence type="ECO:0000256" key="4">
    <source>
        <dbReference type="ARBA" id="ARBA00022840"/>
    </source>
</evidence>
<gene>
    <name evidence="5 6" type="primary">mdcB</name>
    <name evidence="6" type="ORF">HN018_16665</name>
</gene>
<comment type="similarity">
    <text evidence="5">Belongs to the CitG/MdcB family.</text>
</comment>
<name>A0A6M8HWW8_9PROT</name>
<evidence type="ECO:0000313" key="7">
    <source>
        <dbReference type="Proteomes" id="UP000500767"/>
    </source>
</evidence>
<dbReference type="GO" id="GO:0016757">
    <property type="term" value="F:glycosyltransferase activity"/>
    <property type="evidence" value="ECO:0007669"/>
    <property type="project" value="UniProtKB-KW"/>
</dbReference>
<dbReference type="Pfam" id="PF01874">
    <property type="entry name" value="CitG"/>
    <property type="match status" value="1"/>
</dbReference>
<comment type="function">
    <text evidence="5">Involved in the formation of 2-(5''-phosphoribosyl)-3'-dephosphocoenzyme-A, the prosthetic group of the acyl-carrier protein of the malonate decarboxylase.</text>
</comment>
<dbReference type="EMBL" id="CP053708">
    <property type="protein sequence ID" value="QKE92736.1"/>
    <property type="molecule type" value="Genomic_DNA"/>
</dbReference>
<reference evidence="6 7" key="1">
    <citation type="journal article" date="2014" name="World J. Microbiol. Biotechnol.">
        <title>Biodiversity and physiological characteristics of Antarctic and Arctic lichens-associated bacteria.</title>
        <authorList>
            <person name="Lee Y.M."/>
            <person name="Kim E.H."/>
            <person name="Lee H.K."/>
            <person name="Hong S.G."/>
        </authorList>
    </citation>
    <scope>NUCLEOTIDE SEQUENCE [LARGE SCALE GENOMIC DNA]</scope>
    <source>
        <strain evidence="6 7">PAMC 26569</strain>
    </source>
</reference>
<organism evidence="6 7">
    <name type="scientific">Lichenicola cladoniae</name>
    <dbReference type="NCBI Taxonomy" id="1484109"/>
    <lineage>
        <taxon>Bacteria</taxon>
        <taxon>Pseudomonadati</taxon>
        <taxon>Pseudomonadota</taxon>
        <taxon>Alphaproteobacteria</taxon>
        <taxon>Acetobacterales</taxon>
        <taxon>Acetobacteraceae</taxon>
        <taxon>Lichenicola</taxon>
    </lineage>
</organism>
<evidence type="ECO:0000256" key="2">
    <source>
        <dbReference type="ARBA" id="ARBA00022679"/>
    </source>
</evidence>
<dbReference type="EC" id="2.4.2.52" evidence="5"/>
<keyword evidence="6" id="KW-0328">Glycosyltransferase</keyword>
<evidence type="ECO:0000256" key="5">
    <source>
        <dbReference type="HAMAP-Rule" id="MF_01883"/>
    </source>
</evidence>
<dbReference type="PANTHER" id="PTHR30201">
    <property type="entry name" value="TRIPHOSPHORIBOSYL-DEPHOSPHO-COA SYNTHASE"/>
    <property type="match status" value="1"/>
</dbReference>
<keyword evidence="2 5" id="KW-0808">Transferase</keyword>
<dbReference type="GO" id="GO:0046917">
    <property type="term" value="F:triphosphoribosyl-dephospho-CoA synthase activity"/>
    <property type="evidence" value="ECO:0007669"/>
    <property type="project" value="UniProtKB-UniRule"/>
</dbReference>